<evidence type="ECO:0000259" key="2">
    <source>
        <dbReference type="PROSITE" id="PS50846"/>
    </source>
</evidence>
<dbReference type="CDD" id="cd00371">
    <property type="entry name" value="HMA"/>
    <property type="match status" value="1"/>
</dbReference>
<dbReference type="InterPro" id="IPR036163">
    <property type="entry name" value="HMA_dom_sf"/>
</dbReference>
<dbReference type="SUPFAM" id="SSF55008">
    <property type="entry name" value="HMA, heavy metal-associated domain"/>
    <property type="match status" value="1"/>
</dbReference>
<reference evidence="3 4" key="1">
    <citation type="submission" date="2018-12" db="EMBL/GenBank/DDBJ databases">
        <title>Mesorhizobium carbonis sp. nov., isolated from coal mine water.</title>
        <authorList>
            <person name="Xin W."/>
            <person name="Xu Z."/>
            <person name="Xiang F."/>
            <person name="Zhang J."/>
            <person name="Xi L."/>
            <person name="Liu J."/>
        </authorList>
    </citation>
    <scope>NUCLEOTIDE SEQUENCE [LARGE SCALE GENOMIC DNA]</scope>
    <source>
        <strain evidence="3 4">B2.3</strain>
    </source>
</reference>
<keyword evidence="4" id="KW-1185">Reference proteome</keyword>
<organism evidence="3 4">
    <name type="scientific">Aquibium carbonis</name>
    <dbReference type="NCBI Taxonomy" id="2495581"/>
    <lineage>
        <taxon>Bacteria</taxon>
        <taxon>Pseudomonadati</taxon>
        <taxon>Pseudomonadota</taxon>
        <taxon>Alphaproteobacteria</taxon>
        <taxon>Hyphomicrobiales</taxon>
        <taxon>Phyllobacteriaceae</taxon>
        <taxon>Aquibium</taxon>
    </lineage>
</organism>
<dbReference type="Gene3D" id="3.30.70.100">
    <property type="match status" value="1"/>
</dbReference>
<dbReference type="OrthoDB" id="9801832at2"/>
<accession>A0A429YVL0</accession>
<dbReference type="InterPro" id="IPR006121">
    <property type="entry name" value="HMA_dom"/>
</dbReference>
<sequence length="65" mass="6822">MIKLNVPDMTCGHCEAAIRKAVKSVDPSADVRVDLPARTVEVRGEAGPDDLRAAIAAEGYVTEAA</sequence>
<comment type="caution">
    <text evidence="3">The sequence shown here is derived from an EMBL/GenBank/DDBJ whole genome shotgun (WGS) entry which is preliminary data.</text>
</comment>
<dbReference type="PROSITE" id="PS50846">
    <property type="entry name" value="HMA_2"/>
    <property type="match status" value="1"/>
</dbReference>
<dbReference type="AlphaFoldDB" id="A0A429YVL0"/>
<protein>
    <submittedName>
        <fullName evidence="3">Copper chaperone</fullName>
    </submittedName>
</protein>
<evidence type="ECO:0000313" key="4">
    <source>
        <dbReference type="Proteomes" id="UP000278398"/>
    </source>
</evidence>
<dbReference type="Proteomes" id="UP000278398">
    <property type="component" value="Unassembled WGS sequence"/>
</dbReference>
<dbReference type="PROSITE" id="PS01047">
    <property type="entry name" value="HMA_1"/>
    <property type="match status" value="1"/>
</dbReference>
<dbReference type="GO" id="GO:0046872">
    <property type="term" value="F:metal ion binding"/>
    <property type="evidence" value="ECO:0007669"/>
    <property type="project" value="UniProtKB-KW"/>
</dbReference>
<dbReference type="EMBL" id="RWKW01000055">
    <property type="protein sequence ID" value="RST85469.1"/>
    <property type="molecule type" value="Genomic_DNA"/>
</dbReference>
<name>A0A429YVL0_9HYPH</name>
<dbReference type="InterPro" id="IPR017969">
    <property type="entry name" value="Heavy-metal-associated_CS"/>
</dbReference>
<evidence type="ECO:0000256" key="1">
    <source>
        <dbReference type="ARBA" id="ARBA00022723"/>
    </source>
</evidence>
<dbReference type="RefSeq" id="WP_126700819.1">
    <property type="nucleotide sequence ID" value="NZ_RWKW01000055.1"/>
</dbReference>
<gene>
    <name evidence="3" type="ORF">EJC49_15370</name>
</gene>
<proteinExistence type="predicted"/>
<keyword evidence="1" id="KW-0479">Metal-binding</keyword>
<evidence type="ECO:0000313" key="3">
    <source>
        <dbReference type="EMBL" id="RST85469.1"/>
    </source>
</evidence>
<dbReference type="Pfam" id="PF00403">
    <property type="entry name" value="HMA"/>
    <property type="match status" value="1"/>
</dbReference>
<feature type="domain" description="HMA" evidence="2">
    <location>
        <begin position="1"/>
        <end position="63"/>
    </location>
</feature>